<name>A0A9X4JSN7_9FIRM</name>
<dbReference type="Proteomes" id="UP001154312">
    <property type="component" value="Unassembled WGS sequence"/>
</dbReference>
<evidence type="ECO:0000313" key="2">
    <source>
        <dbReference type="EMBL" id="MDF9406954.1"/>
    </source>
</evidence>
<accession>A0A9X4JSN7</accession>
<comment type="caution">
    <text evidence="2">The sequence shown here is derived from an EMBL/GenBank/DDBJ whole genome shotgun (WGS) entry which is preliminary data.</text>
</comment>
<sequence length="158" mass="17284">MHKKQEKVKFNFVDIIIIGLILALLAAGVYKLLIVNRALALQNSHIEFKVFVENVRIPTVESIKEGQAVKDVQTNIPLGTVKSKEVSPYKQAVPTLDGRVVQADVPEKYNVIITIESPAIVTDNSIMIGNKEIKIGAQISVKSNVFSVNGTIYGATVK</sequence>
<keyword evidence="1" id="KW-1133">Transmembrane helix</keyword>
<evidence type="ECO:0000313" key="3">
    <source>
        <dbReference type="Proteomes" id="UP001154312"/>
    </source>
</evidence>
<feature type="transmembrane region" description="Helical" evidence="1">
    <location>
        <begin position="12"/>
        <end position="33"/>
    </location>
</feature>
<keyword evidence="3" id="KW-1185">Reference proteome</keyword>
<evidence type="ECO:0000256" key="1">
    <source>
        <dbReference type="SAM" id="Phobius"/>
    </source>
</evidence>
<dbReference type="InterPro" id="IPR025480">
    <property type="entry name" value="DUF4330"/>
</dbReference>
<dbReference type="Pfam" id="PF14221">
    <property type="entry name" value="DUF4330"/>
    <property type="match status" value="1"/>
</dbReference>
<organism evidence="2 3">
    <name type="scientific">Pelotomaculum isophthalicicum JI</name>
    <dbReference type="NCBI Taxonomy" id="947010"/>
    <lineage>
        <taxon>Bacteria</taxon>
        <taxon>Bacillati</taxon>
        <taxon>Bacillota</taxon>
        <taxon>Clostridia</taxon>
        <taxon>Eubacteriales</taxon>
        <taxon>Desulfotomaculaceae</taxon>
        <taxon>Pelotomaculum</taxon>
    </lineage>
</organism>
<protein>
    <submittedName>
        <fullName evidence="2">DUF4330 domain-containing protein</fullName>
    </submittedName>
</protein>
<gene>
    <name evidence="2" type="ORF">L7E55_01025</name>
</gene>
<reference evidence="2" key="1">
    <citation type="submission" date="2022-02" db="EMBL/GenBank/DDBJ databases">
        <authorList>
            <person name="Leng L."/>
        </authorList>
    </citation>
    <scope>NUCLEOTIDE SEQUENCE</scope>
    <source>
        <strain evidence="2">JI</strain>
    </source>
</reference>
<proteinExistence type="predicted"/>
<dbReference type="AlphaFoldDB" id="A0A9X4JSN7"/>
<dbReference type="EMBL" id="JAKOAV010000001">
    <property type="protein sequence ID" value="MDF9406954.1"/>
    <property type="molecule type" value="Genomic_DNA"/>
</dbReference>
<keyword evidence="1" id="KW-0472">Membrane</keyword>
<keyword evidence="1" id="KW-0812">Transmembrane</keyword>
<dbReference type="RefSeq" id="WP_277442098.1">
    <property type="nucleotide sequence ID" value="NZ_JAKOAV010000001.1"/>
</dbReference>